<evidence type="ECO:0008006" key="3">
    <source>
        <dbReference type="Google" id="ProtNLM"/>
    </source>
</evidence>
<reference evidence="1 2" key="1">
    <citation type="submission" date="2016-10" db="EMBL/GenBank/DDBJ databases">
        <authorList>
            <person name="de Groot N.N."/>
        </authorList>
    </citation>
    <scope>NUCLEOTIDE SEQUENCE [LARGE SCALE GENOMIC DNA]</scope>
    <source>
        <strain evidence="1 2">CGMCC 1.8925</strain>
    </source>
</reference>
<proteinExistence type="predicted"/>
<dbReference type="PROSITE" id="PS51257">
    <property type="entry name" value="PROKAR_LIPOPROTEIN"/>
    <property type="match status" value="1"/>
</dbReference>
<evidence type="ECO:0000313" key="1">
    <source>
        <dbReference type="EMBL" id="SCY80598.1"/>
    </source>
</evidence>
<sequence length="123" mass="12699">MITNIFKMMLVGATAFGVSGCADKADEIGAAYVSPMHFQAMSCQQLAAEAQGTSARAQNAFAAQDKRASSDAVAVGVGTILFWPALFMIKGDGAHAAEVARLKGEMQAIEAVNRSKSCGLALG</sequence>
<gene>
    <name evidence="1" type="ORF">SAMN05660710_02838</name>
</gene>
<accession>A0A1G5IYV1</accession>
<dbReference type="RefSeq" id="WP_217630693.1">
    <property type="nucleotide sequence ID" value="NZ_FMVT01000010.1"/>
</dbReference>
<protein>
    <recommendedName>
        <fullName evidence="3">Lipoprotein</fullName>
    </recommendedName>
</protein>
<dbReference type="AlphaFoldDB" id="A0A1G5IYV1"/>
<dbReference type="Proteomes" id="UP000199502">
    <property type="component" value="Unassembled WGS sequence"/>
</dbReference>
<organism evidence="1 2">
    <name type="scientific">Paracoccus tibetensis</name>
    <dbReference type="NCBI Taxonomy" id="336292"/>
    <lineage>
        <taxon>Bacteria</taxon>
        <taxon>Pseudomonadati</taxon>
        <taxon>Pseudomonadota</taxon>
        <taxon>Alphaproteobacteria</taxon>
        <taxon>Rhodobacterales</taxon>
        <taxon>Paracoccaceae</taxon>
        <taxon>Paracoccus</taxon>
    </lineage>
</organism>
<evidence type="ECO:0000313" key="2">
    <source>
        <dbReference type="Proteomes" id="UP000199502"/>
    </source>
</evidence>
<name>A0A1G5IYV1_9RHOB</name>
<dbReference type="EMBL" id="FMVT01000010">
    <property type="protein sequence ID" value="SCY80598.1"/>
    <property type="molecule type" value="Genomic_DNA"/>
</dbReference>
<keyword evidence="2" id="KW-1185">Reference proteome</keyword>